<name>A0A2N8ZBU1_9VIBR</name>
<dbReference type="AlphaFoldDB" id="A0A2N8ZBU1"/>
<proteinExistence type="predicted"/>
<dbReference type="Proteomes" id="UP000235828">
    <property type="component" value="Chromosome A"/>
</dbReference>
<sequence>MRKYIFLDNWVIGRLNDDKFQTSLIEYIQSNRYVVVLNSLSLTELYNPNWQQGDRTEVAAKFYASIPCVIVDPAKVKQAEVDNYLDRLDELPIEIDLTEIDPEERERLILGLLRCSPEFVLQGKDLEQWDLSYKNEKSGWLNNVDHIISHAINTGSLKKGKKHRRNNALAEKETFLLSLDMREVPSEKIDLLFQYRMSKLKRTSLCSSVRFLSLLFWYLYIDEDPSNKIKHQNSDIGDLHQMTLIPYCEVFTLDNSMFRLVNRVKNEGTVFRSTLLTKAMLEKKVFV</sequence>
<evidence type="ECO:0000313" key="2">
    <source>
        <dbReference type="Proteomes" id="UP000235828"/>
    </source>
</evidence>
<protein>
    <submittedName>
        <fullName evidence="1">Uncharacterized protein</fullName>
    </submittedName>
</protein>
<dbReference type="KEGG" id="vta:A1382"/>
<dbReference type="EMBL" id="LT960611">
    <property type="protein sequence ID" value="SON49361.1"/>
    <property type="molecule type" value="Genomic_DNA"/>
</dbReference>
<evidence type="ECO:0000313" key="1">
    <source>
        <dbReference type="EMBL" id="SON49361.1"/>
    </source>
</evidence>
<accession>A0A2N8ZBU1</accession>
<reference evidence="1 2" key="1">
    <citation type="submission" date="2017-10" db="EMBL/GenBank/DDBJ databases">
        <authorList>
            <person name="Banno H."/>
            <person name="Chua N.-H."/>
        </authorList>
    </citation>
    <scope>NUCLEOTIDE SEQUENCE [LARGE SCALE GENOMIC DNA]</scope>
    <source>
        <strain evidence="1">Vibrio tapetis CECT4600</strain>
    </source>
</reference>
<gene>
    <name evidence="1" type="ORF">VTAP4600_A1382</name>
</gene>
<dbReference type="RefSeq" id="WP_102522035.1">
    <property type="nucleotide sequence ID" value="NZ_LT960611.1"/>
</dbReference>
<organism evidence="1 2">
    <name type="scientific">Vibrio tapetis subsp. tapetis</name>
    <dbReference type="NCBI Taxonomy" id="1671868"/>
    <lineage>
        <taxon>Bacteria</taxon>
        <taxon>Pseudomonadati</taxon>
        <taxon>Pseudomonadota</taxon>
        <taxon>Gammaproteobacteria</taxon>
        <taxon>Vibrionales</taxon>
        <taxon>Vibrionaceae</taxon>
        <taxon>Vibrio</taxon>
    </lineage>
</organism>
<keyword evidence="2" id="KW-1185">Reference proteome</keyword>